<sequence length="87" mass="9340">MAAEVHAELRLRDGQKRSVRVQTGTGTVALGSLISAVRELSHSVTCLLTELVQQEQSACAAGEELSEDEDDDEDASDSEPQSKQTKP</sequence>
<dbReference type="Pfam" id="PF15387">
    <property type="entry name" value="DUF4611"/>
    <property type="match status" value="1"/>
</dbReference>
<dbReference type="GO" id="GO:0000408">
    <property type="term" value="C:EKC/KEOPS complex"/>
    <property type="evidence" value="ECO:0007669"/>
    <property type="project" value="InterPro"/>
</dbReference>
<gene>
    <name evidence="2" type="ORF">WMY93_032334</name>
</gene>
<organism evidence="2 3">
    <name type="scientific">Mugilogobius chulae</name>
    <name type="common">yellowstripe goby</name>
    <dbReference type="NCBI Taxonomy" id="88201"/>
    <lineage>
        <taxon>Eukaryota</taxon>
        <taxon>Metazoa</taxon>
        <taxon>Chordata</taxon>
        <taxon>Craniata</taxon>
        <taxon>Vertebrata</taxon>
        <taxon>Euteleostomi</taxon>
        <taxon>Actinopterygii</taxon>
        <taxon>Neopterygii</taxon>
        <taxon>Teleostei</taxon>
        <taxon>Neoteleostei</taxon>
        <taxon>Acanthomorphata</taxon>
        <taxon>Gobiaria</taxon>
        <taxon>Gobiiformes</taxon>
        <taxon>Gobioidei</taxon>
        <taxon>Gobiidae</taxon>
        <taxon>Gobionellinae</taxon>
        <taxon>Mugilogobius</taxon>
    </lineage>
</organism>
<evidence type="ECO:0000313" key="3">
    <source>
        <dbReference type="Proteomes" id="UP001460270"/>
    </source>
</evidence>
<protein>
    <submittedName>
        <fullName evidence="2">Uncharacterized protein</fullName>
    </submittedName>
</protein>
<comment type="caution">
    <text evidence="2">The sequence shown here is derived from an EMBL/GenBank/DDBJ whole genome shotgun (WGS) entry which is preliminary data.</text>
</comment>
<evidence type="ECO:0000256" key="1">
    <source>
        <dbReference type="SAM" id="MobiDB-lite"/>
    </source>
</evidence>
<dbReference type="EMBL" id="JBBPFD010000029">
    <property type="protein sequence ID" value="KAK7881062.1"/>
    <property type="molecule type" value="Genomic_DNA"/>
</dbReference>
<reference evidence="3" key="1">
    <citation type="submission" date="2024-04" db="EMBL/GenBank/DDBJ databases">
        <title>Salinicola lusitanus LLJ914,a marine bacterium isolated from the Okinawa Trough.</title>
        <authorList>
            <person name="Li J."/>
        </authorList>
    </citation>
    <scope>NUCLEOTIDE SEQUENCE [LARGE SCALE GENOMIC DNA]</scope>
</reference>
<dbReference type="InterPro" id="IPR027893">
    <property type="entry name" value="GON7_meta"/>
</dbReference>
<proteinExistence type="predicted"/>
<name>A0AAW0MP27_9GOBI</name>
<dbReference type="Proteomes" id="UP001460270">
    <property type="component" value="Unassembled WGS sequence"/>
</dbReference>
<keyword evidence="3" id="KW-1185">Reference proteome</keyword>
<accession>A0AAW0MP27</accession>
<dbReference type="AlphaFoldDB" id="A0AAW0MP27"/>
<evidence type="ECO:0000313" key="2">
    <source>
        <dbReference type="EMBL" id="KAK7881062.1"/>
    </source>
</evidence>
<feature type="region of interest" description="Disordered" evidence="1">
    <location>
        <begin position="58"/>
        <end position="87"/>
    </location>
</feature>
<feature type="compositionally biased region" description="Acidic residues" evidence="1">
    <location>
        <begin position="64"/>
        <end position="77"/>
    </location>
</feature>